<dbReference type="SUPFAM" id="SSF56784">
    <property type="entry name" value="HAD-like"/>
    <property type="match status" value="1"/>
</dbReference>
<evidence type="ECO:0000313" key="2">
    <source>
        <dbReference type="Proteomes" id="UP000267794"/>
    </source>
</evidence>
<proteinExistence type="predicted"/>
<accession>A0A386RG30</accession>
<organism evidence="1 2">
    <name type="scientific">Lactobacillus helveticus</name>
    <name type="common">Lactobacillus suntoryeus</name>
    <dbReference type="NCBI Taxonomy" id="1587"/>
    <lineage>
        <taxon>Bacteria</taxon>
        <taxon>Bacillati</taxon>
        <taxon>Bacillota</taxon>
        <taxon>Bacilli</taxon>
        <taxon>Lactobacillales</taxon>
        <taxon>Lactobacillaceae</taxon>
        <taxon>Lactobacillus</taxon>
    </lineage>
</organism>
<gene>
    <name evidence="1" type="ORF">BC335_1975</name>
</gene>
<dbReference type="Gene3D" id="3.40.50.1000">
    <property type="entry name" value="HAD superfamily/HAD-like"/>
    <property type="match status" value="1"/>
</dbReference>
<reference evidence="1 2" key="1">
    <citation type="submission" date="2016-10" db="EMBL/GenBank/DDBJ databases">
        <title>Complete genomic sequencing of Lactobacillus helveticus LH99 and comparative genome analysis.</title>
        <authorList>
            <person name="Li N."/>
            <person name="You C."/>
            <person name="Liu Z."/>
        </authorList>
    </citation>
    <scope>NUCLEOTIDE SEQUENCE [LARGE SCALE GENOMIC DNA]</scope>
    <source>
        <strain evidence="1 2">LH99</strain>
    </source>
</reference>
<dbReference type="RefSeq" id="WP_120357681.1">
    <property type="nucleotide sequence ID" value="NZ_CP017982.1"/>
</dbReference>
<dbReference type="Proteomes" id="UP000267794">
    <property type="component" value="Chromosome"/>
</dbReference>
<sequence length="654" mass="77303">MSKLKQQIKNQINSGKLPRTQKLFNKVENYKVVSFDIFDTLLKRRVNKPEDVFQLMQLDIGKEVPNFKDRRINAERKARFSSNPKEITLDDIYNNFFGLSNQQRDYCKKIELKYEKEVLVPNRPIVDLFNECIRSGKKVFIISDMYLPLSFVENILNDLNIKGYTKLYLSSDKHLTKRSGLLFDLYLKENNLDGKNCIHIGDSWKSDYKNPKSRNISAIHIPKVNNNSSKKHLGEQYLDNFIYLNEVNKNMSDPYYKFGYEKFGPFLWGYVKWLHLNFKKENIKKVFFFSRDGYIMKKAYDLLYHDDIKDLYLEVSRRSLRVPVLWLNSNFENYINMISPSKLITIQSIFDGAGLDINNYKQLLIKYNFTKKSNFDRDEILENSQLKELYTELLPEILKKSKSEYKLLQQYLNQQGVSGKFAMVDIGWGGSMERYLTQTLNTLRIPHDIYGYYIGVADYYKKNVKEFPLKMKGYLFDFKNDSNAVDKRSSFVGLFESLFLEQAGSVENYKRESNGKVVSNRYPYEYLDNNKPTFELISVKKIQKGAIDFIKDVQRDFVLSNVLKFDSDELYQGIEQTGMQPNKEDLNLFANFHFYDEGRDDRLAAPAGLFSYIEHPKKLKEDFLVSRWKIGFMKKMLKLPLPYQKMYEQMRKLK</sequence>
<dbReference type="Gene3D" id="1.10.150.400">
    <property type="match status" value="1"/>
</dbReference>
<protein>
    <submittedName>
        <fullName evidence="1">Glycosyl transferase</fullName>
    </submittedName>
</protein>
<keyword evidence="1" id="KW-0808">Transferase</keyword>
<name>A0A386RG30_LACHE</name>
<evidence type="ECO:0000313" key="1">
    <source>
        <dbReference type="EMBL" id="AYE62342.1"/>
    </source>
</evidence>
<dbReference type="AlphaFoldDB" id="A0A386RG30"/>
<dbReference type="InterPro" id="IPR036412">
    <property type="entry name" value="HAD-like_sf"/>
</dbReference>
<dbReference type="GO" id="GO:0016740">
    <property type="term" value="F:transferase activity"/>
    <property type="evidence" value="ECO:0007669"/>
    <property type="project" value="UniProtKB-KW"/>
</dbReference>
<dbReference type="EMBL" id="CP017982">
    <property type="protein sequence ID" value="AYE62342.1"/>
    <property type="molecule type" value="Genomic_DNA"/>
</dbReference>
<dbReference type="InterPro" id="IPR023214">
    <property type="entry name" value="HAD_sf"/>
</dbReference>
<dbReference type="CDD" id="cd01427">
    <property type="entry name" value="HAD_like"/>
    <property type="match status" value="1"/>
</dbReference>